<dbReference type="CDD" id="cd08544">
    <property type="entry name" value="Reeler"/>
    <property type="match status" value="1"/>
</dbReference>
<evidence type="ECO:0000256" key="2">
    <source>
        <dbReference type="SAM" id="Phobius"/>
    </source>
</evidence>
<accession>A0AA88LVA7</accession>
<feature type="chain" id="PRO_5041694135" description="Reelin domain-containing protein" evidence="3">
    <location>
        <begin position="26"/>
        <end position="450"/>
    </location>
</feature>
<dbReference type="AlphaFoldDB" id="A0AA88LVA7"/>
<organism evidence="5 6">
    <name type="scientific">Tachysurus vachellii</name>
    <name type="common">Darkbarbel catfish</name>
    <name type="synonym">Pelteobagrus vachellii</name>
    <dbReference type="NCBI Taxonomy" id="175792"/>
    <lineage>
        <taxon>Eukaryota</taxon>
        <taxon>Metazoa</taxon>
        <taxon>Chordata</taxon>
        <taxon>Craniata</taxon>
        <taxon>Vertebrata</taxon>
        <taxon>Euteleostomi</taxon>
        <taxon>Actinopterygii</taxon>
        <taxon>Neopterygii</taxon>
        <taxon>Teleostei</taxon>
        <taxon>Ostariophysi</taxon>
        <taxon>Siluriformes</taxon>
        <taxon>Bagridae</taxon>
        <taxon>Tachysurus</taxon>
    </lineage>
</organism>
<feature type="region of interest" description="Disordered" evidence="1">
    <location>
        <begin position="327"/>
        <end position="360"/>
    </location>
</feature>
<dbReference type="PROSITE" id="PS51019">
    <property type="entry name" value="REELIN"/>
    <property type="match status" value="1"/>
</dbReference>
<evidence type="ECO:0000313" key="5">
    <source>
        <dbReference type="EMBL" id="KAK2824870.1"/>
    </source>
</evidence>
<dbReference type="InterPro" id="IPR042307">
    <property type="entry name" value="Reeler_sf"/>
</dbReference>
<gene>
    <name evidence="5" type="ORF">Q7C36_018797</name>
</gene>
<dbReference type="Gene3D" id="2.60.40.4060">
    <property type="entry name" value="Reeler domain"/>
    <property type="match status" value="1"/>
</dbReference>
<sequence length="450" mass="49551">MQMKLMKVVLLVCVCLSLLPAQCVCFSRGASTATCMDMKPGHISAQPQHTHTASAVTIHTSRTVYLPQHTLMVSVRSSRAFMGLLLHARSVVEDRVVGGKFTLHPPGTHTLSCLSTADTVTHSDKLLKRNLSFTWRAPAQPSGDLRFYITVVHSYFVYWTRIHSAVVHDGTRKTRPGLQIGIISASPTSSTLTHTSVHAHSEHSNTTHDFLTHTDKHTSTYPSNRVTHTQLYTMTHTHNHIHTTKGSVNTLHVHTHTHSRPDIAYTQKHAATTPVTHTHTSPNTMLMSHSLTTHTPRTHAHSPSAACTSPGITMVTLITPTYTTLRRSVSDPVEPRDDPEVFVKLPDPEPHPESGIKTGGGVKAEPGVGFVSQPVMLMVLSLVLLVLLAVYVQRKHCVRRNGVSLSDSRQESAGVRRVQECGELVQLRRIRENSLLLLQAQYDIITAPGN</sequence>
<evidence type="ECO:0000256" key="3">
    <source>
        <dbReference type="SAM" id="SignalP"/>
    </source>
</evidence>
<evidence type="ECO:0000313" key="6">
    <source>
        <dbReference type="Proteomes" id="UP001187315"/>
    </source>
</evidence>
<keyword evidence="3" id="KW-0732">Signal</keyword>
<comment type="caution">
    <text evidence="5">The sequence shown here is derived from an EMBL/GenBank/DDBJ whole genome shotgun (WGS) entry which is preliminary data.</text>
</comment>
<evidence type="ECO:0000259" key="4">
    <source>
        <dbReference type="PROSITE" id="PS51019"/>
    </source>
</evidence>
<keyword evidence="2" id="KW-1133">Transmembrane helix</keyword>
<keyword evidence="2" id="KW-0472">Membrane</keyword>
<keyword evidence="6" id="KW-1185">Reference proteome</keyword>
<dbReference type="EMBL" id="JAVHJS010000020">
    <property type="protein sequence ID" value="KAK2824870.1"/>
    <property type="molecule type" value="Genomic_DNA"/>
</dbReference>
<dbReference type="Proteomes" id="UP001187315">
    <property type="component" value="Unassembled WGS sequence"/>
</dbReference>
<feature type="transmembrane region" description="Helical" evidence="2">
    <location>
        <begin position="375"/>
        <end position="392"/>
    </location>
</feature>
<dbReference type="InterPro" id="IPR002861">
    <property type="entry name" value="Reeler_dom"/>
</dbReference>
<feature type="signal peptide" evidence="3">
    <location>
        <begin position="1"/>
        <end position="25"/>
    </location>
</feature>
<reference evidence="5" key="1">
    <citation type="submission" date="2023-08" db="EMBL/GenBank/DDBJ databases">
        <title>Pelteobagrus vachellii genome.</title>
        <authorList>
            <person name="Liu H."/>
        </authorList>
    </citation>
    <scope>NUCLEOTIDE SEQUENCE</scope>
    <source>
        <strain evidence="5">PRFRI_2022a</strain>
        <tissue evidence="5">Muscle</tissue>
    </source>
</reference>
<dbReference type="GO" id="GO:0016020">
    <property type="term" value="C:membrane"/>
    <property type="evidence" value="ECO:0007669"/>
    <property type="project" value="TreeGrafter"/>
</dbReference>
<dbReference type="PANTHER" id="PTHR45828:SF51">
    <property type="entry name" value="REELIN DOMAIN-CONTAINING PROTEIN 1"/>
    <property type="match status" value="1"/>
</dbReference>
<feature type="domain" description="Reelin" evidence="4">
    <location>
        <begin position="20"/>
        <end position="187"/>
    </location>
</feature>
<dbReference type="PANTHER" id="PTHR45828">
    <property type="entry name" value="CYTOCHROME B561/FERRIC REDUCTASE TRANSMEMBRANE"/>
    <property type="match status" value="1"/>
</dbReference>
<proteinExistence type="predicted"/>
<feature type="compositionally biased region" description="Basic and acidic residues" evidence="1">
    <location>
        <begin position="333"/>
        <end position="354"/>
    </location>
</feature>
<name>A0AA88LVA7_TACVA</name>
<evidence type="ECO:0000256" key="1">
    <source>
        <dbReference type="SAM" id="MobiDB-lite"/>
    </source>
</evidence>
<dbReference type="InterPro" id="IPR051237">
    <property type="entry name" value="Ferric-chelate_Red/DefProt"/>
</dbReference>
<protein>
    <recommendedName>
        <fullName evidence="4">Reelin domain-containing protein</fullName>
    </recommendedName>
</protein>
<dbReference type="Pfam" id="PF02014">
    <property type="entry name" value="Reeler"/>
    <property type="match status" value="1"/>
</dbReference>
<keyword evidence="2" id="KW-0812">Transmembrane</keyword>